<dbReference type="PATRIC" id="fig|1121014.3.peg.987"/>
<comment type="caution">
    <text evidence="2">The sequence shown here is derived from an EMBL/GenBank/DDBJ whole genome shotgun (WGS) entry which is preliminary data.</text>
</comment>
<keyword evidence="1" id="KW-0732">Signal</keyword>
<dbReference type="STRING" id="1121014.N788_11160"/>
<name>A0A087MJM4_9GAMM</name>
<dbReference type="Proteomes" id="UP000029085">
    <property type="component" value="Unassembled WGS sequence"/>
</dbReference>
<protein>
    <recommendedName>
        <fullName evidence="4">DUF4398 domain-containing protein</fullName>
    </recommendedName>
</protein>
<feature type="chain" id="PRO_5001826496" description="DUF4398 domain-containing protein" evidence="1">
    <location>
        <begin position="25"/>
        <end position="121"/>
    </location>
</feature>
<evidence type="ECO:0000313" key="3">
    <source>
        <dbReference type="Proteomes" id="UP000029085"/>
    </source>
</evidence>
<reference evidence="2 3" key="2">
    <citation type="journal article" date="2015" name="Stand. Genomic Sci.">
        <title>High quality draft genomic sequence of Arenimonas donghaensis DSM 18148(T).</title>
        <authorList>
            <person name="Chen F."/>
            <person name="Wang H."/>
            <person name="Cao Y."/>
            <person name="Li X."/>
            <person name="Wang G."/>
        </authorList>
    </citation>
    <scope>NUCLEOTIDE SEQUENCE [LARGE SCALE GENOMIC DNA]</scope>
    <source>
        <strain evidence="2 3">HO3-R19</strain>
    </source>
</reference>
<keyword evidence="3" id="KW-1185">Reference proteome</keyword>
<evidence type="ECO:0008006" key="4">
    <source>
        <dbReference type="Google" id="ProtNLM"/>
    </source>
</evidence>
<gene>
    <name evidence="2" type="ORF">N788_11160</name>
</gene>
<feature type="signal peptide" evidence="1">
    <location>
        <begin position="1"/>
        <end position="24"/>
    </location>
</feature>
<accession>A0A087MJM4</accession>
<evidence type="ECO:0000256" key="1">
    <source>
        <dbReference type="SAM" id="SignalP"/>
    </source>
</evidence>
<organism evidence="2 3">
    <name type="scientific">Arenimonas donghaensis DSM 18148 = HO3-R19</name>
    <dbReference type="NCBI Taxonomy" id="1121014"/>
    <lineage>
        <taxon>Bacteria</taxon>
        <taxon>Pseudomonadati</taxon>
        <taxon>Pseudomonadota</taxon>
        <taxon>Gammaproteobacteria</taxon>
        <taxon>Lysobacterales</taxon>
        <taxon>Lysobacteraceae</taxon>
        <taxon>Arenimonas</taxon>
    </lineage>
</organism>
<proteinExistence type="predicted"/>
<sequence length="121" mass="12909">MPQKIQSALLVLLLVSLFATTSAAADEVDAALAAAERAVLAAQSAQPRGEAAQVLEQARRQWLAAGDARRKSDKLRLAEAAAANADLAHAKARLDAARESVESRAARNADLRRRLLVNEED</sequence>
<dbReference type="AlphaFoldDB" id="A0A087MJM4"/>
<dbReference type="RefSeq" id="WP_034221863.1">
    <property type="nucleotide sequence ID" value="NZ_AVCJ01000007.1"/>
</dbReference>
<evidence type="ECO:0000313" key="2">
    <source>
        <dbReference type="EMBL" id="KFL37077.1"/>
    </source>
</evidence>
<dbReference type="EMBL" id="AVCJ01000007">
    <property type="protein sequence ID" value="KFL37077.1"/>
    <property type="molecule type" value="Genomic_DNA"/>
</dbReference>
<reference evidence="3" key="1">
    <citation type="submission" date="2013-08" db="EMBL/GenBank/DDBJ databases">
        <title>Genome sequencing of Arenimonas donghaensis.</title>
        <authorList>
            <person name="Chen F."/>
            <person name="Wang G."/>
        </authorList>
    </citation>
    <scope>NUCLEOTIDE SEQUENCE [LARGE SCALE GENOMIC DNA]</scope>
    <source>
        <strain evidence="3">HO3-R19</strain>
    </source>
</reference>